<organism evidence="2 3">
    <name type="scientific">Deinococcus caeni</name>
    <dbReference type="NCBI Taxonomy" id="569127"/>
    <lineage>
        <taxon>Bacteria</taxon>
        <taxon>Thermotogati</taxon>
        <taxon>Deinococcota</taxon>
        <taxon>Deinococci</taxon>
        <taxon>Deinococcales</taxon>
        <taxon>Deinococcaceae</taxon>
        <taxon>Deinococcus</taxon>
    </lineage>
</organism>
<evidence type="ECO:0008006" key="4">
    <source>
        <dbReference type="Google" id="ProtNLM"/>
    </source>
</evidence>
<dbReference type="EMBL" id="BAABQU010000017">
    <property type="protein sequence ID" value="GAA5440166.1"/>
    <property type="molecule type" value="Genomic_DNA"/>
</dbReference>
<dbReference type="RefSeq" id="WP_345444442.1">
    <property type="nucleotide sequence ID" value="NZ_BAABQU010000017.1"/>
</dbReference>
<proteinExistence type="predicted"/>
<feature type="signal peptide" evidence="1">
    <location>
        <begin position="1"/>
        <end position="21"/>
    </location>
</feature>
<feature type="chain" id="PRO_5045159162" description="Carboxypeptidase regulatory-like domain-containing protein" evidence="1">
    <location>
        <begin position="22"/>
        <end position="190"/>
    </location>
</feature>
<keyword evidence="1" id="KW-0732">Signal</keyword>
<dbReference type="Proteomes" id="UP001423409">
    <property type="component" value="Unassembled WGS sequence"/>
</dbReference>
<comment type="caution">
    <text evidence="2">The sequence shown here is derived from an EMBL/GenBank/DDBJ whole genome shotgun (WGS) entry which is preliminary data.</text>
</comment>
<evidence type="ECO:0000256" key="1">
    <source>
        <dbReference type="SAM" id="SignalP"/>
    </source>
</evidence>
<protein>
    <recommendedName>
        <fullName evidence="4">Carboxypeptidase regulatory-like domain-containing protein</fullName>
    </recommendedName>
</protein>
<reference evidence="2 3" key="1">
    <citation type="submission" date="2024-02" db="EMBL/GenBank/DDBJ databases">
        <title>Deinococcus caeni NBRC 101312.</title>
        <authorList>
            <person name="Ichikawa N."/>
            <person name="Katano-Makiyama Y."/>
            <person name="Hidaka K."/>
        </authorList>
    </citation>
    <scope>NUCLEOTIDE SEQUENCE [LARGE SCALE GENOMIC DNA]</scope>
    <source>
        <strain evidence="2 3">NBRC 101312</strain>
    </source>
</reference>
<keyword evidence="3" id="KW-1185">Reference proteome</keyword>
<sequence length="190" mass="20646">MKLRRILTTTTALLCAGPAYGLTIRGTVEGGGGDDLRVAGFAVSPFGQVTEEISSVPVEGGRFVLELPMTAPTARAQVDLTPQNVTWPGVIDPVSVSTQARVAEMKFFVYRDLNRNGRRDDAEALRDVMPNVDRATLFVAWVNTDVTVKANRGYEATLKRGWNALIVDVGRAVRVQPFADSTVVTVRLAR</sequence>
<gene>
    <name evidence="2" type="ORF">Dcae01_01676</name>
</gene>
<accession>A0ABP9UBN4</accession>
<evidence type="ECO:0000313" key="3">
    <source>
        <dbReference type="Proteomes" id="UP001423409"/>
    </source>
</evidence>
<evidence type="ECO:0000313" key="2">
    <source>
        <dbReference type="EMBL" id="GAA5440166.1"/>
    </source>
</evidence>
<name>A0ABP9UBN4_9DEIO</name>